<comment type="caution">
    <text evidence="2">The sequence shown here is derived from an EMBL/GenBank/DDBJ whole genome shotgun (WGS) entry which is preliminary data.</text>
</comment>
<accession>A0ABV1ILQ7</accession>
<evidence type="ECO:0008006" key="4">
    <source>
        <dbReference type="Google" id="ProtNLM"/>
    </source>
</evidence>
<keyword evidence="1" id="KW-0175">Coiled coil</keyword>
<dbReference type="RefSeq" id="WP_227623322.1">
    <property type="nucleotide sequence ID" value="NZ_JBBNIB010000106.1"/>
</dbReference>
<organism evidence="2 3">
    <name type="scientific">Faecalibacterium longum</name>
    <dbReference type="NCBI Taxonomy" id="1851428"/>
    <lineage>
        <taxon>Bacteria</taxon>
        <taxon>Bacillati</taxon>
        <taxon>Bacillota</taxon>
        <taxon>Clostridia</taxon>
        <taxon>Eubacteriales</taxon>
        <taxon>Oscillospiraceae</taxon>
        <taxon>Faecalibacterium</taxon>
    </lineage>
</organism>
<sequence length="593" mass="64961">MTTYICKCGRRVKKSTDASTTGNRLSGYAPGHECWGCPYAMPYGNYQWDESARTVSRETQGYECRMSKTLTYASEFAGSIKDKCTCRVHSLDFDFLSQVSAWIKDTYPDREIFGSFSKDIRASDYGSDGRYCLTITCTQNLKGIATKRELLGQFFTPNGSRKDMTPQQEMEKILADIKKAKEIFSCTPAQNADAAATMTSPAASSSAAAIPTTSASEAAANGLTPALSPQSSASAPVVPAETSFASAAVPSFDFSALGDLSQQAADADQQFDLHYGAAQDEYMISCIYLARIHALTAKAGRYGGGTWTKWYESKGLSKSSSWNMVKTGESFNGSTIEQLKQLPELTRKDLNLIARSGCAGQLVEAAGDRQRVQELLAQLKAKEYKLNETQARLKSAFIQEQESRDAMNTANAQLEAALADIDGLQEQCAQMSQRANDAEEARIAARLQCQKAEAERDKAEERVRDAEEALKHQPIVGIVDEEEVDRRAAEKAWGLADARNAELAKDNADMKKQIAALNSKISDAAQSDFENANNIAFFCRRAWDTGKGSYSRLVGEDLETTFASLCETLNSIREEAARLCRQPPEYDGGEEDE</sequence>
<proteinExistence type="predicted"/>
<protein>
    <recommendedName>
        <fullName evidence="4">DUF3102 domain-containing protein</fullName>
    </recommendedName>
</protein>
<gene>
    <name evidence="2" type="ORF">AAAU72_06205</name>
</gene>
<evidence type="ECO:0000313" key="2">
    <source>
        <dbReference type="EMBL" id="MEQ2687770.1"/>
    </source>
</evidence>
<feature type="coiled-coil region" evidence="1">
    <location>
        <begin position="362"/>
        <end position="469"/>
    </location>
</feature>
<dbReference type="Proteomes" id="UP001439984">
    <property type="component" value="Unassembled WGS sequence"/>
</dbReference>
<name>A0ABV1ILQ7_9FIRM</name>
<evidence type="ECO:0000313" key="3">
    <source>
        <dbReference type="Proteomes" id="UP001439984"/>
    </source>
</evidence>
<keyword evidence="3" id="KW-1185">Reference proteome</keyword>
<evidence type="ECO:0000256" key="1">
    <source>
        <dbReference type="SAM" id="Coils"/>
    </source>
</evidence>
<reference evidence="2 3" key="1">
    <citation type="submission" date="2024-04" db="EMBL/GenBank/DDBJ databases">
        <title>Human intestinal bacterial collection.</title>
        <authorList>
            <person name="Pauvert C."/>
            <person name="Hitch T.C.A."/>
            <person name="Clavel T."/>
        </authorList>
    </citation>
    <scope>NUCLEOTIDE SEQUENCE [LARGE SCALE GENOMIC DNA]</scope>
    <source>
        <strain evidence="2 3">CLA-AA-H236</strain>
    </source>
</reference>
<feature type="coiled-coil region" evidence="1">
    <location>
        <begin position="500"/>
        <end position="527"/>
    </location>
</feature>
<dbReference type="EMBL" id="JBBNIB010000106">
    <property type="protein sequence ID" value="MEQ2687770.1"/>
    <property type="molecule type" value="Genomic_DNA"/>
</dbReference>